<dbReference type="PANTHER" id="PTHR46825">
    <property type="entry name" value="D-ALANYL-D-ALANINE-CARBOXYPEPTIDASE/ENDOPEPTIDASE AMPH"/>
    <property type="match status" value="1"/>
</dbReference>
<dbReference type="KEGG" id="ccro:CMC5_080050"/>
<evidence type="ECO:0000256" key="1">
    <source>
        <dbReference type="SAM" id="SignalP"/>
    </source>
</evidence>
<evidence type="ECO:0000313" key="4">
    <source>
        <dbReference type="Proteomes" id="UP000067626"/>
    </source>
</evidence>
<feature type="signal peptide" evidence="1">
    <location>
        <begin position="1"/>
        <end position="27"/>
    </location>
</feature>
<sequence length="391" mass="40818">MSGHCFVSPLRGALGSLVLLVALGACAGGSQGTSQGAVVKAPPAGSSVEGAVALQKGDRAAHAGEAAARTARFTLGTRRPLHGVLAVADGSEVVFSSAHGYADRERSVASALEKRFAIASLGKQITAALVMQQVDQGKLALDAPVSTYLSLGADWAKQVKVRHLLNHTSGIGKVDEPLRSAPGSTFAYSNANYDLLGKIVERVSGQSFAEVAGRLFATCGMRETAGLDTPAAAERVVGYAEQEDGSLAIASLEGMAEHVPSGGMVSSVADLIRWNLCLHEGKAVSRASYEAMIRPTTRRAHRWGELGYGFGLQVSTAEGITEFSHNGYIEGFIATLIYYPAQRRTLVALENVALDSGDMGRVFAPHDEVRAQVRAELRGSSGGAEVAAPSE</sequence>
<dbReference type="PANTHER" id="PTHR46825:SF9">
    <property type="entry name" value="BETA-LACTAMASE-RELATED DOMAIN-CONTAINING PROTEIN"/>
    <property type="match status" value="1"/>
</dbReference>
<feature type="chain" id="PRO_5005459939" description="Beta-lactamase-related domain-containing protein" evidence="1">
    <location>
        <begin position="28"/>
        <end position="391"/>
    </location>
</feature>
<reference evidence="3 4" key="1">
    <citation type="submission" date="2015-07" db="EMBL/GenBank/DDBJ databases">
        <title>Genome analysis of myxobacterium Chondromyces crocatus Cm c5 reveals a high potential for natural compound synthesis and the genetic basis for the loss of fruiting body formation.</title>
        <authorList>
            <person name="Zaburannyi N."/>
            <person name="Bunk B."/>
            <person name="Maier J."/>
            <person name="Overmann J."/>
            <person name="Mueller R."/>
        </authorList>
    </citation>
    <scope>NUCLEOTIDE SEQUENCE [LARGE SCALE GENOMIC DNA]</scope>
    <source>
        <strain evidence="3 4">Cm c5</strain>
    </source>
</reference>
<keyword evidence="1" id="KW-0732">Signal</keyword>
<dbReference type="SUPFAM" id="SSF56601">
    <property type="entry name" value="beta-lactamase/transpeptidase-like"/>
    <property type="match status" value="1"/>
</dbReference>
<dbReference type="EMBL" id="CP012159">
    <property type="protein sequence ID" value="AKT43769.1"/>
    <property type="molecule type" value="Genomic_DNA"/>
</dbReference>
<dbReference type="Gene3D" id="3.40.710.10">
    <property type="entry name" value="DD-peptidase/beta-lactamase superfamily"/>
    <property type="match status" value="1"/>
</dbReference>
<protein>
    <recommendedName>
        <fullName evidence="2">Beta-lactamase-related domain-containing protein</fullName>
    </recommendedName>
</protein>
<gene>
    <name evidence="3" type="ORF">CMC5_080050</name>
</gene>
<evidence type="ECO:0000259" key="2">
    <source>
        <dbReference type="Pfam" id="PF00144"/>
    </source>
</evidence>
<dbReference type="Proteomes" id="UP000067626">
    <property type="component" value="Chromosome"/>
</dbReference>
<dbReference type="OrthoDB" id="5487213at2"/>
<name>A0A0K1ESJ1_CHOCO</name>
<keyword evidence="4" id="KW-1185">Reference proteome</keyword>
<proteinExistence type="predicted"/>
<dbReference type="STRING" id="52.CMC5_080050"/>
<dbReference type="InterPro" id="IPR012338">
    <property type="entry name" value="Beta-lactam/transpept-like"/>
</dbReference>
<feature type="domain" description="Beta-lactamase-related" evidence="2">
    <location>
        <begin position="84"/>
        <end position="352"/>
    </location>
</feature>
<dbReference type="AlphaFoldDB" id="A0A0K1ESJ1"/>
<dbReference type="InterPro" id="IPR050491">
    <property type="entry name" value="AmpC-like"/>
</dbReference>
<organism evidence="3 4">
    <name type="scientific">Chondromyces crocatus</name>
    <dbReference type="NCBI Taxonomy" id="52"/>
    <lineage>
        <taxon>Bacteria</taxon>
        <taxon>Pseudomonadati</taxon>
        <taxon>Myxococcota</taxon>
        <taxon>Polyangia</taxon>
        <taxon>Polyangiales</taxon>
        <taxon>Polyangiaceae</taxon>
        <taxon>Chondromyces</taxon>
    </lineage>
</organism>
<accession>A0A0K1ESJ1</accession>
<dbReference type="Pfam" id="PF00144">
    <property type="entry name" value="Beta-lactamase"/>
    <property type="match status" value="1"/>
</dbReference>
<dbReference type="InterPro" id="IPR001466">
    <property type="entry name" value="Beta-lactam-related"/>
</dbReference>
<evidence type="ECO:0000313" key="3">
    <source>
        <dbReference type="EMBL" id="AKT43769.1"/>
    </source>
</evidence>